<evidence type="ECO:0000313" key="1">
    <source>
        <dbReference type="EMBL" id="KAJ9651949.1"/>
    </source>
</evidence>
<comment type="caution">
    <text evidence="1">The sequence shown here is derived from an EMBL/GenBank/DDBJ whole genome shotgun (WGS) entry which is preliminary data.</text>
</comment>
<sequence length="224" mass="24966">MATTEKDPEIIERAKKLNHVPWCDEYEKMISGMLYDSFVSELEAGRFKARAWCHSYNSWFPTDDPTYDFRKLCETRRSRLEEILGAVGKESTIEPPFTVDYGSNIRVGDRFYANFNCTIVDCGLVEIGDRVMLGPGVQIYSATHETEILSRRDNIEYTRGVVIGSDCWIGGNAVIMPGVTIGKGCTIGASSVVTRNIPDWSVAVGSPARVVKKVTPVDDLPKLM</sequence>
<accession>A0ACC2ZWL5</accession>
<organism evidence="1 2">
    <name type="scientific">Neophaeococcomyces mojaviensis</name>
    <dbReference type="NCBI Taxonomy" id="3383035"/>
    <lineage>
        <taxon>Eukaryota</taxon>
        <taxon>Fungi</taxon>
        <taxon>Dikarya</taxon>
        <taxon>Ascomycota</taxon>
        <taxon>Pezizomycotina</taxon>
        <taxon>Eurotiomycetes</taxon>
        <taxon>Chaetothyriomycetidae</taxon>
        <taxon>Chaetothyriales</taxon>
        <taxon>Chaetothyriales incertae sedis</taxon>
        <taxon>Neophaeococcomyces</taxon>
    </lineage>
</organism>
<reference evidence="1" key="1">
    <citation type="submission" date="2022-10" db="EMBL/GenBank/DDBJ databases">
        <title>Culturing micro-colonial fungi from biological soil crusts in the Mojave desert and describing Neophaeococcomyces mojavensis, and introducing the new genera and species Taxawa tesnikishii.</title>
        <authorList>
            <person name="Kurbessoian T."/>
            <person name="Stajich J.E."/>
        </authorList>
    </citation>
    <scope>NUCLEOTIDE SEQUENCE</scope>
    <source>
        <strain evidence="1">JES_112</strain>
    </source>
</reference>
<dbReference type="EMBL" id="JAPDRQ010000227">
    <property type="protein sequence ID" value="KAJ9651949.1"/>
    <property type="molecule type" value="Genomic_DNA"/>
</dbReference>
<dbReference type="Proteomes" id="UP001172386">
    <property type="component" value="Unassembled WGS sequence"/>
</dbReference>
<proteinExistence type="predicted"/>
<protein>
    <submittedName>
        <fullName evidence="1">Uncharacterized protein</fullName>
    </submittedName>
</protein>
<name>A0ACC2ZWL5_9EURO</name>
<gene>
    <name evidence="1" type="ORF">H2198_008812</name>
</gene>
<keyword evidence="2" id="KW-1185">Reference proteome</keyword>
<evidence type="ECO:0000313" key="2">
    <source>
        <dbReference type="Proteomes" id="UP001172386"/>
    </source>
</evidence>